<feature type="region of interest" description="Disordered" evidence="1">
    <location>
        <begin position="1"/>
        <end position="25"/>
    </location>
</feature>
<evidence type="ECO:0000313" key="2">
    <source>
        <dbReference type="EMBL" id="OXA56093.1"/>
    </source>
</evidence>
<dbReference type="EMBL" id="LNIX01000004">
    <property type="protein sequence ID" value="OXA56093.1"/>
    <property type="molecule type" value="Genomic_DNA"/>
</dbReference>
<comment type="caution">
    <text evidence="2">The sequence shown here is derived from an EMBL/GenBank/DDBJ whole genome shotgun (WGS) entry which is preliminary data.</text>
</comment>
<name>A0A226EEN4_FOLCA</name>
<dbReference type="InterPro" id="IPR041966">
    <property type="entry name" value="LOTUS-like"/>
</dbReference>
<sequence length="269" mass="30034">MSRGGRGGGGARGAANSSSGSLPGRRVTDRYSLMEFNDLISFNPTTLGNDDQEYYEKCKNDLRLTLLVSKGGVRVRDVRSQFRNGAGYDVDFKRLGLKDWGHFLLSCRKIVDFKLDSKEEKETLYAFVSAYGLREIHNLTRDMQSVINCTPDDKDSPNPLKLILMEAREAYMKGFLEPADGVPLMDPRVPIQKMGVAAAETMKRIQNQKLTFEEQIALANKPKKSTMTLETTGPLPETLKSDASSVMSWLDELNAEPAVSIPVYNQIRD</sequence>
<evidence type="ECO:0000313" key="3">
    <source>
        <dbReference type="Proteomes" id="UP000198287"/>
    </source>
</evidence>
<evidence type="ECO:0000256" key="1">
    <source>
        <dbReference type="SAM" id="MobiDB-lite"/>
    </source>
</evidence>
<dbReference type="Gene3D" id="3.30.420.610">
    <property type="entry name" value="LOTUS domain-like"/>
    <property type="match status" value="1"/>
</dbReference>
<keyword evidence="3" id="KW-1185">Reference proteome</keyword>
<protein>
    <submittedName>
        <fullName evidence="2">Uncharacterized protein</fullName>
    </submittedName>
</protein>
<reference evidence="2 3" key="1">
    <citation type="submission" date="2015-12" db="EMBL/GenBank/DDBJ databases">
        <title>The genome of Folsomia candida.</title>
        <authorList>
            <person name="Faddeeva A."/>
            <person name="Derks M.F."/>
            <person name="Anvar Y."/>
            <person name="Smit S."/>
            <person name="Van Straalen N."/>
            <person name="Roelofs D."/>
        </authorList>
    </citation>
    <scope>NUCLEOTIDE SEQUENCE [LARGE SCALE GENOMIC DNA]</scope>
    <source>
        <strain evidence="2 3">VU population</strain>
        <tissue evidence="2">Whole body</tissue>
    </source>
</reference>
<proteinExistence type="predicted"/>
<organism evidence="2 3">
    <name type="scientific">Folsomia candida</name>
    <name type="common">Springtail</name>
    <dbReference type="NCBI Taxonomy" id="158441"/>
    <lineage>
        <taxon>Eukaryota</taxon>
        <taxon>Metazoa</taxon>
        <taxon>Ecdysozoa</taxon>
        <taxon>Arthropoda</taxon>
        <taxon>Hexapoda</taxon>
        <taxon>Collembola</taxon>
        <taxon>Entomobryomorpha</taxon>
        <taxon>Isotomoidea</taxon>
        <taxon>Isotomidae</taxon>
        <taxon>Proisotominae</taxon>
        <taxon>Folsomia</taxon>
    </lineage>
</organism>
<accession>A0A226EEN4</accession>
<dbReference type="AlphaFoldDB" id="A0A226EEN4"/>
<feature type="compositionally biased region" description="Gly residues" evidence="1">
    <location>
        <begin position="1"/>
        <end position="12"/>
    </location>
</feature>
<dbReference type="Proteomes" id="UP000198287">
    <property type="component" value="Unassembled WGS sequence"/>
</dbReference>
<gene>
    <name evidence="2" type="ORF">Fcan01_09198</name>
</gene>